<dbReference type="PANTHER" id="PTHR12215">
    <property type="entry name" value="PHOSPHOPANTETHEINE TRANSFERASE"/>
    <property type="match status" value="1"/>
</dbReference>
<evidence type="ECO:0000313" key="9">
    <source>
        <dbReference type="Proteomes" id="UP000185860"/>
    </source>
</evidence>
<accession>A0A1U7IS42</accession>
<proteinExistence type="inferred from homology"/>
<evidence type="ECO:0000259" key="6">
    <source>
        <dbReference type="Pfam" id="PF01648"/>
    </source>
</evidence>
<dbReference type="Pfam" id="PF22624">
    <property type="entry name" value="AASDHPPT_N"/>
    <property type="match status" value="1"/>
</dbReference>
<gene>
    <name evidence="8" type="ORF">NIES2119_04550</name>
</gene>
<reference evidence="8 9" key="1">
    <citation type="submission" date="2016-11" db="EMBL/GenBank/DDBJ databases">
        <title>Draft Genome Sequences of Nine Cyanobacterial Strains from Diverse Habitats.</title>
        <authorList>
            <person name="Zhu T."/>
            <person name="Hou S."/>
            <person name="Lu X."/>
            <person name="Hess W.R."/>
        </authorList>
    </citation>
    <scope>NUCLEOTIDE SEQUENCE [LARGE SCALE GENOMIC DNA]</scope>
    <source>
        <strain evidence="8 9">IAM M-71</strain>
    </source>
</reference>
<evidence type="ECO:0000259" key="7">
    <source>
        <dbReference type="Pfam" id="PF22624"/>
    </source>
</evidence>
<dbReference type="GO" id="GO:0000287">
    <property type="term" value="F:magnesium ion binding"/>
    <property type="evidence" value="ECO:0007669"/>
    <property type="project" value="InterPro"/>
</dbReference>
<evidence type="ECO:0000256" key="4">
    <source>
        <dbReference type="ARBA" id="ARBA00022723"/>
    </source>
</evidence>
<comment type="cofactor">
    <cofactor evidence="1">
        <name>Mg(2+)</name>
        <dbReference type="ChEBI" id="CHEBI:18420"/>
    </cofactor>
</comment>
<dbReference type="GO" id="GO:0006633">
    <property type="term" value="P:fatty acid biosynthetic process"/>
    <property type="evidence" value="ECO:0007669"/>
    <property type="project" value="InterPro"/>
</dbReference>
<feature type="domain" description="4'-phosphopantetheinyl transferase" evidence="6">
    <location>
        <begin position="118"/>
        <end position="224"/>
    </location>
</feature>
<evidence type="ECO:0000256" key="5">
    <source>
        <dbReference type="ARBA" id="ARBA00022842"/>
    </source>
</evidence>
<dbReference type="AlphaFoldDB" id="A0A1U7IS42"/>
<dbReference type="Proteomes" id="UP000185860">
    <property type="component" value="Unassembled WGS sequence"/>
</dbReference>
<dbReference type="EMBL" id="MRCE01000003">
    <property type="protein sequence ID" value="OKH40192.1"/>
    <property type="molecule type" value="Genomic_DNA"/>
</dbReference>
<dbReference type="InterPro" id="IPR055066">
    <property type="entry name" value="AASDHPPT_N"/>
</dbReference>
<evidence type="ECO:0000256" key="2">
    <source>
        <dbReference type="ARBA" id="ARBA00010990"/>
    </source>
</evidence>
<evidence type="ECO:0000256" key="3">
    <source>
        <dbReference type="ARBA" id="ARBA00022679"/>
    </source>
</evidence>
<dbReference type="InterPro" id="IPR050559">
    <property type="entry name" value="P-Pant_transferase_sf"/>
</dbReference>
<evidence type="ECO:0000256" key="1">
    <source>
        <dbReference type="ARBA" id="ARBA00001946"/>
    </source>
</evidence>
<evidence type="ECO:0000313" key="8">
    <source>
        <dbReference type="EMBL" id="OKH40192.1"/>
    </source>
</evidence>
<keyword evidence="4" id="KW-0479">Metal-binding</keyword>
<dbReference type="GO" id="GO:0019878">
    <property type="term" value="P:lysine biosynthetic process via aminoadipic acid"/>
    <property type="evidence" value="ECO:0007669"/>
    <property type="project" value="TreeGrafter"/>
</dbReference>
<comment type="caution">
    <text evidence="8">The sequence shown here is derived from an EMBL/GenBank/DDBJ whole genome shotgun (WGS) entry which is preliminary data.</text>
</comment>
<dbReference type="Pfam" id="PF01648">
    <property type="entry name" value="ACPS"/>
    <property type="match status" value="1"/>
</dbReference>
<keyword evidence="3" id="KW-0808">Transferase</keyword>
<name>A0A1U7IS42_9CYAN</name>
<dbReference type="GO" id="GO:0005829">
    <property type="term" value="C:cytosol"/>
    <property type="evidence" value="ECO:0007669"/>
    <property type="project" value="TreeGrafter"/>
</dbReference>
<dbReference type="NCBIfam" id="TIGR00556">
    <property type="entry name" value="pantethn_trn"/>
    <property type="match status" value="1"/>
</dbReference>
<dbReference type="GO" id="GO:0008897">
    <property type="term" value="F:holo-[acyl-carrier-protein] synthase activity"/>
    <property type="evidence" value="ECO:0007669"/>
    <property type="project" value="InterPro"/>
</dbReference>
<organism evidence="8 9">
    <name type="scientific">[Phormidium ambiguum] IAM M-71</name>
    <dbReference type="NCBI Taxonomy" id="454136"/>
    <lineage>
        <taxon>Bacteria</taxon>
        <taxon>Bacillati</taxon>
        <taxon>Cyanobacteriota</taxon>
        <taxon>Cyanophyceae</taxon>
        <taxon>Oscillatoriophycideae</taxon>
        <taxon>Aerosakkonematales</taxon>
        <taxon>Aerosakkonemataceae</taxon>
        <taxon>Floridanema</taxon>
    </lineage>
</organism>
<dbReference type="SUPFAM" id="SSF56214">
    <property type="entry name" value="4'-phosphopantetheinyl transferase"/>
    <property type="match status" value="2"/>
</dbReference>
<dbReference type="InterPro" id="IPR037143">
    <property type="entry name" value="4-PPantetheinyl_Trfase_dom_sf"/>
</dbReference>
<dbReference type="Gene3D" id="3.90.470.20">
    <property type="entry name" value="4'-phosphopantetheinyl transferase domain"/>
    <property type="match status" value="2"/>
</dbReference>
<comment type="similarity">
    <text evidence="2">Belongs to the P-Pant transferase superfamily. Gsp/Sfp/HetI/AcpT family.</text>
</comment>
<dbReference type="OrthoDB" id="9808281at2"/>
<sequence length="259" mass="29975">MILWHFPQKDLTLVKDSVHIWCTDLNLPTELLTNLAGNLSLDERQRAERFYFEPDKKKFIACRGLLRIILSYYLNLAPDRLEFIYSLQGKPELNNKQLCFNVSHSQNLAVYAIALNRSVGIDLEYLRQIPNVQQLAERFFSPDESTMINSLDKEEQQEFFFRLWTIKEAYLKATGEGLAGLQKIAVSFTQENAVNLYQTQHNILLNTHWFCAEFKPAPDYAGALVVQGEDLAASAIAKRTMSNIEYFNLTTEYILNHWL</sequence>
<protein>
    <submittedName>
        <fullName evidence="8">Uncharacterized protein</fullName>
    </submittedName>
</protein>
<dbReference type="InterPro" id="IPR008278">
    <property type="entry name" value="4-PPantetheinyl_Trfase_dom"/>
</dbReference>
<feature type="domain" description="4'-phosphopantetheinyl transferase N-terminal" evidence="7">
    <location>
        <begin position="37"/>
        <end position="112"/>
    </location>
</feature>
<dbReference type="STRING" id="454136.NIES2119_04550"/>
<dbReference type="InterPro" id="IPR004568">
    <property type="entry name" value="Ppantetheine-prot_Trfase_dom"/>
</dbReference>
<keyword evidence="5" id="KW-0460">Magnesium</keyword>
<dbReference type="PANTHER" id="PTHR12215:SF10">
    <property type="entry name" value="L-AMINOADIPATE-SEMIALDEHYDE DEHYDROGENASE-PHOSPHOPANTETHEINYL TRANSFERASE"/>
    <property type="match status" value="1"/>
</dbReference>